<evidence type="ECO:0000313" key="2">
    <source>
        <dbReference type="EMBL" id="TRM69287.1"/>
    </source>
</evidence>
<accession>A0A550CWX3</accession>
<evidence type="ECO:0000313" key="3">
    <source>
        <dbReference type="Proteomes" id="UP000320762"/>
    </source>
</evidence>
<protein>
    <recommendedName>
        <fullName evidence="4">Secreted protein</fullName>
    </recommendedName>
</protein>
<gene>
    <name evidence="2" type="ORF">BD626DRAFT_9281</name>
</gene>
<proteinExistence type="predicted"/>
<dbReference type="AlphaFoldDB" id="A0A550CWX3"/>
<keyword evidence="1" id="KW-0732">Signal</keyword>
<evidence type="ECO:0000256" key="1">
    <source>
        <dbReference type="SAM" id="SignalP"/>
    </source>
</evidence>
<feature type="chain" id="PRO_5022128292" description="Secreted protein" evidence="1">
    <location>
        <begin position="17"/>
        <end position="131"/>
    </location>
</feature>
<organism evidence="2 3">
    <name type="scientific">Schizophyllum amplum</name>
    <dbReference type="NCBI Taxonomy" id="97359"/>
    <lineage>
        <taxon>Eukaryota</taxon>
        <taxon>Fungi</taxon>
        <taxon>Dikarya</taxon>
        <taxon>Basidiomycota</taxon>
        <taxon>Agaricomycotina</taxon>
        <taxon>Agaricomycetes</taxon>
        <taxon>Agaricomycetidae</taxon>
        <taxon>Agaricales</taxon>
        <taxon>Schizophyllaceae</taxon>
        <taxon>Schizophyllum</taxon>
    </lineage>
</organism>
<reference evidence="2 3" key="1">
    <citation type="journal article" date="2019" name="New Phytol.">
        <title>Comparative genomics reveals unique wood-decay strategies and fruiting body development in the Schizophyllaceae.</title>
        <authorList>
            <person name="Almasi E."/>
            <person name="Sahu N."/>
            <person name="Krizsan K."/>
            <person name="Balint B."/>
            <person name="Kovacs G.M."/>
            <person name="Kiss B."/>
            <person name="Cseklye J."/>
            <person name="Drula E."/>
            <person name="Henrissat B."/>
            <person name="Nagy I."/>
            <person name="Chovatia M."/>
            <person name="Adam C."/>
            <person name="LaButti K."/>
            <person name="Lipzen A."/>
            <person name="Riley R."/>
            <person name="Grigoriev I.V."/>
            <person name="Nagy L.G."/>
        </authorList>
    </citation>
    <scope>NUCLEOTIDE SEQUENCE [LARGE SCALE GENOMIC DNA]</scope>
    <source>
        <strain evidence="2 3">NL-1724</strain>
    </source>
</reference>
<feature type="signal peptide" evidence="1">
    <location>
        <begin position="1"/>
        <end position="16"/>
    </location>
</feature>
<name>A0A550CWX3_9AGAR</name>
<dbReference type="EMBL" id="VDMD01000001">
    <property type="protein sequence ID" value="TRM69287.1"/>
    <property type="molecule type" value="Genomic_DNA"/>
</dbReference>
<evidence type="ECO:0008006" key="4">
    <source>
        <dbReference type="Google" id="ProtNLM"/>
    </source>
</evidence>
<sequence>MTTATLLTFLCTSLLTRHVSYIIRTSIIHDVVMCSTIIIEVTNRPGQNMPAAFLFKFNLPPRPVLPLPLYNHVPSPRSNPLRATVRPCRPSQPYLNEGPRCNIAHARDSTRTYARTAERSLFASATLLLSG</sequence>
<keyword evidence="3" id="KW-1185">Reference proteome</keyword>
<comment type="caution">
    <text evidence="2">The sequence shown here is derived from an EMBL/GenBank/DDBJ whole genome shotgun (WGS) entry which is preliminary data.</text>
</comment>
<dbReference type="Proteomes" id="UP000320762">
    <property type="component" value="Unassembled WGS sequence"/>
</dbReference>